<dbReference type="Pfam" id="PF07727">
    <property type="entry name" value="RVT_2"/>
    <property type="match status" value="1"/>
</dbReference>
<dbReference type="PANTHER" id="PTHR11439">
    <property type="entry name" value="GAG-POL-RELATED RETROTRANSPOSON"/>
    <property type="match status" value="1"/>
</dbReference>
<comment type="caution">
    <text evidence="2">The sequence shown here is derived from an EMBL/GenBank/DDBJ whole genome shotgun (WGS) entry which is preliminary data.</text>
</comment>
<keyword evidence="3" id="KW-1185">Reference proteome</keyword>
<dbReference type="Proteomes" id="UP001168877">
    <property type="component" value="Unassembled WGS sequence"/>
</dbReference>
<gene>
    <name evidence="2" type="ORF">LWI29_011456</name>
</gene>
<reference evidence="2" key="1">
    <citation type="journal article" date="2022" name="Plant J.">
        <title>Strategies of tolerance reflected in two North American maple genomes.</title>
        <authorList>
            <person name="McEvoy S.L."/>
            <person name="Sezen U.U."/>
            <person name="Trouern-Trend A."/>
            <person name="McMahon S.M."/>
            <person name="Schaberg P.G."/>
            <person name="Yang J."/>
            <person name="Wegrzyn J.L."/>
            <person name="Swenson N.G."/>
        </authorList>
    </citation>
    <scope>NUCLEOTIDE SEQUENCE</scope>
    <source>
        <strain evidence="2">NS2018</strain>
    </source>
</reference>
<dbReference type="AlphaFoldDB" id="A0AA39VFR5"/>
<evidence type="ECO:0000313" key="2">
    <source>
        <dbReference type="EMBL" id="KAK0578502.1"/>
    </source>
</evidence>
<proteinExistence type="predicted"/>
<accession>A0AA39VFR5</accession>
<dbReference type="SUPFAM" id="SSF56672">
    <property type="entry name" value="DNA/RNA polymerases"/>
    <property type="match status" value="1"/>
</dbReference>
<sequence length="253" mass="29297">MQREGIDFEETFAPVEVYVQQPQGYEIVDEENKVYKLTKALYGLKQAPRAWYDQINGHFKLHGFHSSESEPTLYVKLRGNDEVFLSRFMQNPSKLHYGTTKRVLRYLKGTSSYGIWYTNNVENFQLCGYSDSDRASSVDDRRSTTGYIFNLGLGAITWSSQKQLSPTLSSSEAEYIAVTSAACQVVWLRRILEDMKQHQKVPTVVHCDNQSTIAMTRNSIFYNRTRHIETWHHFIRELVDKGSIKMSYCSTDE</sequence>
<organism evidence="2 3">
    <name type="scientific">Acer saccharum</name>
    <name type="common">Sugar maple</name>
    <dbReference type="NCBI Taxonomy" id="4024"/>
    <lineage>
        <taxon>Eukaryota</taxon>
        <taxon>Viridiplantae</taxon>
        <taxon>Streptophyta</taxon>
        <taxon>Embryophyta</taxon>
        <taxon>Tracheophyta</taxon>
        <taxon>Spermatophyta</taxon>
        <taxon>Magnoliopsida</taxon>
        <taxon>eudicotyledons</taxon>
        <taxon>Gunneridae</taxon>
        <taxon>Pentapetalae</taxon>
        <taxon>rosids</taxon>
        <taxon>malvids</taxon>
        <taxon>Sapindales</taxon>
        <taxon>Sapindaceae</taxon>
        <taxon>Hippocastanoideae</taxon>
        <taxon>Acereae</taxon>
        <taxon>Acer</taxon>
    </lineage>
</organism>
<feature type="domain" description="Reverse transcriptase Ty1/copia-type" evidence="1">
    <location>
        <begin position="16"/>
        <end position="86"/>
    </location>
</feature>
<evidence type="ECO:0000259" key="1">
    <source>
        <dbReference type="Pfam" id="PF07727"/>
    </source>
</evidence>
<dbReference type="EMBL" id="JAUESC010000385">
    <property type="protein sequence ID" value="KAK0578502.1"/>
    <property type="molecule type" value="Genomic_DNA"/>
</dbReference>
<dbReference type="PANTHER" id="PTHR11439:SF463">
    <property type="entry name" value="REVERSE TRANSCRIPTASE TY1_COPIA-TYPE DOMAIN-CONTAINING PROTEIN"/>
    <property type="match status" value="1"/>
</dbReference>
<name>A0AA39VFR5_ACESA</name>
<protein>
    <recommendedName>
        <fullName evidence="1">Reverse transcriptase Ty1/copia-type domain-containing protein</fullName>
    </recommendedName>
</protein>
<evidence type="ECO:0000313" key="3">
    <source>
        <dbReference type="Proteomes" id="UP001168877"/>
    </source>
</evidence>
<reference evidence="2" key="2">
    <citation type="submission" date="2023-06" db="EMBL/GenBank/DDBJ databases">
        <authorList>
            <person name="Swenson N.G."/>
            <person name="Wegrzyn J.L."/>
            <person name="Mcevoy S.L."/>
        </authorList>
    </citation>
    <scope>NUCLEOTIDE SEQUENCE</scope>
    <source>
        <strain evidence="2">NS2018</strain>
        <tissue evidence="2">Leaf</tissue>
    </source>
</reference>
<dbReference type="InterPro" id="IPR043502">
    <property type="entry name" value="DNA/RNA_pol_sf"/>
</dbReference>
<dbReference type="CDD" id="cd09272">
    <property type="entry name" value="RNase_HI_RT_Ty1"/>
    <property type="match status" value="1"/>
</dbReference>
<dbReference type="InterPro" id="IPR013103">
    <property type="entry name" value="RVT_2"/>
</dbReference>